<dbReference type="PANTHER" id="PTHR33525">
    <property type="match status" value="1"/>
</dbReference>
<dbReference type="SUPFAM" id="SSF109604">
    <property type="entry name" value="HD-domain/PDEase-like"/>
    <property type="match status" value="1"/>
</dbReference>
<dbReference type="Pfam" id="PF08668">
    <property type="entry name" value="HDOD"/>
    <property type="match status" value="1"/>
</dbReference>
<gene>
    <name evidence="2" type="ORF">MNBD_GAMMA13-1988</name>
</gene>
<dbReference type="InterPro" id="IPR013976">
    <property type="entry name" value="HDOD"/>
</dbReference>
<protein>
    <recommendedName>
        <fullName evidence="1">HDOD domain-containing protein</fullName>
    </recommendedName>
</protein>
<dbReference type="AlphaFoldDB" id="A0A3B0YME8"/>
<dbReference type="PROSITE" id="PS51833">
    <property type="entry name" value="HDOD"/>
    <property type="match status" value="1"/>
</dbReference>
<accession>A0A3B0YME8</accession>
<organism evidence="2">
    <name type="scientific">hydrothermal vent metagenome</name>
    <dbReference type="NCBI Taxonomy" id="652676"/>
    <lineage>
        <taxon>unclassified sequences</taxon>
        <taxon>metagenomes</taxon>
        <taxon>ecological metagenomes</taxon>
    </lineage>
</organism>
<dbReference type="Gene3D" id="1.10.3210.10">
    <property type="entry name" value="Hypothetical protein af1432"/>
    <property type="match status" value="1"/>
</dbReference>
<dbReference type="EMBL" id="UOFK01000130">
    <property type="protein sequence ID" value="VAW77830.1"/>
    <property type="molecule type" value="Genomic_DNA"/>
</dbReference>
<name>A0A3B0YME8_9ZZZZ</name>
<reference evidence="2" key="1">
    <citation type="submission" date="2018-06" db="EMBL/GenBank/DDBJ databases">
        <authorList>
            <person name="Zhirakovskaya E."/>
        </authorList>
    </citation>
    <scope>NUCLEOTIDE SEQUENCE</scope>
</reference>
<proteinExistence type="predicted"/>
<dbReference type="InterPro" id="IPR052340">
    <property type="entry name" value="RNase_Y/CdgJ"/>
</dbReference>
<dbReference type="PANTHER" id="PTHR33525:SF3">
    <property type="entry name" value="RIBONUCLEASE Y"/>
    <property type="match status" value="1"/>
</dbReference>
<evidence type="ECO:0000259" key="1">
    <source>
        <dbReference type="PROSITE" id="PS51833"/>
    </source>
</evidence>
<sequence>MVAARANEDSRSVEERIKRVYELPPMPELGRRILKLQSDPNASAHELADIIQLDPSLAAQVVRYANSSCCGYTDRATNIQEVISQVLGYDMVMHLAIGLAAGRSFCIPKNGPLGLKKFWEQAILSAVLVQRLGAAIPASLRPAPAQAYLGGLLHDFGVLLLGHLFPPEFHLLNKMAQANPKQSVAELECRLLGMGEAREMLAMGHAHIGAWLMEVWYMPTPLRIALLEHHNSEYQGECDVLVHLIQLSDFLLQHGEESSGKCEFPKFSLHRLQLSPEQAQQVFAQVTQARAELAALAQQLMGNCAT</sequence>
<evidence type="ECO:0000313" key="2">
    <source>
        <dbReference type="EMBL" id="VAW77830.1"/>
    </source>
</evidence>
<feature type="domain" description="HDOD" evidence="1">
    <location>
        <begin position="23"/>
        <end position="232"/>
    </location>
</feature>